<dbReference type="KEGG" id="vcop:MM50RIKEN_10450"/>
<dbReference type="Proteomes" id="UP000681035">
    <property type="component" value="Chromosome"/>
</dbReference>
<name>A0A810Q4V6_9FIRM</name>
<keyword evidence="1" id="KW-0812">Transmembrane</keyword>
<dbReference type="EMBL" id="AP023418">
    <property type="protein sequence ID" value="BCK81282.1"/>
    <property type="molecule type" value="Genomic_DNA"/>
</dbReference>
<evidence type="ECO:0000313" key="4">
    <source>
        <dbReference type="Proteomes" id="UP000681035"/>
    </source>
</evidence>
<dbReference type="RefSeq" id="WP_213542033.1">
    <property type="nucleotide sequence ID" value="NZ_AP023418.1"/>
</dbReference>
<accession>A0A810Q4V6</accession>
<feature type="transmembrane region" description="Helical" evidence="1">
    <location>
        <begin position="25"/>
        <end position="46"/>
    </location>
</feature>
<keyword evidence="1" id="KW-1133">Transmembrane helix</keyword>
<evidence type="ECO:0000259" key="2">
    <source>
        <dbReference type="Pfam" id="PF16982"/>
    </source>
</evidence>
<dbReference type="AlphaFoldDB" id="A0A810Q4V6"/>
<dbReference type="Pfam" id="PF16982">
    <property type="entry name" value="Flp1_like"/>
    <property type="match status" value="1"/>
</dbReference>
<evidence type="ECO:0000256" key="1">
    <source>
        <dbReference type="SAM" id="Phobius"/>
    </source>
</evidence>
<keyword evidence="1" id="KW-0472">Membrane</keyword>
<gene>
    <name evidence="3" type="ORF">MM50RIKEN_10450</name>
</gene>
<reference evidence="3" key="1">
    <citation type="submission" date="2020-09" db="EMBL/GenBank/DDBJ databases">
        <title>New species isolated from human feces.</title>
        <authorList>
            <person name="Kitahara M."/>
            <person name="Shigeno Y."/>
            <person name="Shime M."/>
            <person name="Matsumoto Y."/>
            <person name="Nakamura S."/>
            <person name="Motooka D."/>
            <person name="Fukuoka S."/>
            <person name="Nishikawa H."/>
            <person name="Benno Y."/>
        </authorList>
    </citation>
    <scope>NUCLEOTIDE SEQUENCE</scope>
    <source>
        <strain evidence="3">MM50</strain>
    </source>
</reference>
<organism evidence="3 4">
    <name type="scientific">Vescimonas coprocola</name>
    <dbReference type="NCBI Taxonomy" id="2714355"/>
    <lineage>
        <taxon>Bacteria</taxon>
        <taxon>Bacillati</taxon>
        <taxon>Bacillota</taxon>
        <taxon>Clostridia</taxon>
        <taxon>Eubacteriales</taxon>
        <taxon>Oscillospiraceae</taxon>
        <taxon>Vescimonas</taxon>
    </lineage>
</organism>
<feature type="domain" description="Putative Flagellin Flp1-like" evidence="2">
    <location>
        <begin position="19"/>
        <end position="64"/>
    </location>
</feature>
<keyword evidence="4" id="KW-1185">Reference proteome</keyword>
<protein>
    <recommendedName>
        <fullName evidence="2">Putative Flagellin Flp1-like domain-containing protein</fullName>
    </recommendedName>
</protein>
<sequence length="68" mass="7622">MKMKLLRGYFRAKGLLEDFAKEERGAADIIAIILIIAVVVTLAGIFRKQITEIVESLMDRIKGETLNS</sequence>
<evidence type="ECO:0000313" key="3">
    <source>
        <dbReference type="EMBL" id="BCK81282.1"/>
    </source>
</evidence>
<proteinExistence type="predicted"/>
<dbReference type="InterPro" id="IPR031564">
    <property type="entry name" value="Flp1-like"/>
</dbReference>